<dbReference type="SUPFAM" id="SSF52540">
    <property type="entry name" value="P-loop containing nucleoside triphosphate hydrolases"/>
    <property type="match status" value="1"/>
</dbReference>
<keyword evidence="3" id="KW-0547">Nucleotide-binding</keyword>
<accession>A0A177ASG0</accession>
<evidence type="ECO:0000313" key="10">
    <source>
        <dbReference type="EMBL" id="OAF64760.1"/>
    </source>
</evidence>
<evidence type="ECO:0000256" key="5">
    <source>
        <dbReference type="ARBA" id="ARBA00022806"/>
    </source>
</evidence>
<comment type="caution">
    <text evidence="10">The sequence shown here is derived from an EMBL/GenBank/DDBJ whole genome shotgun (WGS) entry which is preliminary data.</text>
</comment>
<dbReference type="GO" id="GO:0003723">
    <property type="term" value="F:RNA binding"/>
    <property type="evidence" value="ECO:0007669"/>
    <property type="project" value="TreeGrafter"/>
</dbReference>
<dbReference type="Gene3D" id="3.40.50.300">
    <property type="entry name" value="P-loop containing nucleotide triphosphate hydrolases"/>
    <property type="match status" value="2"/>
</dbReference>
<dbReference type="Pfam" id="PF21010">
    <property type="entry name" value="HA2_C"/>
    <property type="match status" value="1"/>
</dbReference>
<keyword evidence="11" id="KW-1185">Reference proteome</keyword>
<dbReference type="Gene3D" id="1.10.10.2130">
    <property type="entry name" value="DEAH helicase family, winged-helix domain"/>
    <property type="match status" value="1"/>
</dbReference>
<dbReference type="PROSITE" id="PS51192">
    <property type="entry name" value="HELICASE_ATP_BIND_1"/>
    <property type="match status" value="1"/>
</dbReference>
<dbReference type="Pfam" id="PF00270">
    <property type="entry name" value="DEAD"/>
    <property type="match status" value="1"/>
</dbReference>
<dbReference type="GO" id="GO:0005524">
    <property type="term" value="F:ATP binding"/>
    <property type="evidence" value="ECO:0007669"/>
    <property type="project" value="UniProtKB-KW"/>
</dbReference>
<gene>
    <name evidence="10" type="ORF">A3Q56_07528</name>
</gene>
<evidence type="ECO:0000259" key="9">
    <source>
        <dbReference type="PROSITE" id="PS51194"/>
    </source>
</evidence>
<dbReference type="InterPro" id="IPR014001">
    <property type="entry name" value="Helicase_ATP-bd"/>
</dbReference>
<organism evidence="10 11">
    <name type="scientific">Intoshia linei</name>
    <dbReference type="NCBI Taxonomy" id="1819745"/>
    <lineage>
        <taxon>Eukaryota</taxon>
        <taxon>Metazoa</taxon>
        <taxon>Spiralia</taxon>
        <taxon>Lophotrochozoa</taxon>
        <taxon>Mesozoa</taxon>
        <taxon>Orthonectida</taxon>
        <taxon>Rhopaluridae</taxon>
        <taxon>Intoshia</taxon>
    </lineage>
</organism>
<dbReference type="Proteomes" id="UP000078046">
    <property type="component" value="Unassembled WGS sequence"/>
</dbReference>
<evidence type="ECO:0000256" key="7">
    <source>
        <dbReference type="ARBA" id="ARBA00047984"/>
    </source>
</evidence>
<dbReference type="InterPro" id="IPR011545">
    <property type="entry name" value="DEAD/DEAH_box_helicase_dom"/>
</dbReference>
<evidence type="ECO:0000313" key="11">
    <source>
        <dbReference type="Proteomes" id="UP000078046"/>
    </source>
</evidence>
<dbReference type="InterPro" id="IPR007502">
    <property type="entry name" value="Helicase-assoc_dom"/>
</dbReference>
<proteinExistence type="inferred from homology"/>
<dbReference type="Pfam" id="PF07717">
    <property type="entry name" value="OB_NTP_bind"/>
    <property type="match status" value="1"/>
</dbReference>
<dbReference type="PANTHER" id="PTHR18934:SF136">
    <property type="entry name" value="ATP-DEPENDENT RNA HELICASE DHX35-RELATED"/>
    <property type="match status" value="1"/>
</dbReference>
<dbReference type="SMART" id="SM00490">
    <property type="entry name" value="HELICc"/>
    <property type="match status" value="1"/>
</dbReference>
<dbReference type="PANTHER" id="PTHR18934">
    <property type="entry name" value="ATP-DEPENDENT RNA HELICASE"/>
    <property type="match status" value="1"/>
</dbReference>
<evidence type="ECO:0000259" key="8">
    <source>
        <dbReference type="PROSITE" id="PS51192"/>
    </source>
</evidence>
<dbReference type="GO" id="GO:0003724">
    <property type="term" value="F:RNA helicase activity"/>
    <property type="evidence" value="ECO:0007669"/>
    <property type="project" value="UniProtKB-EC"/>
</dbReference>
<dbReference type="CDD" id="cd18791">
    <property type="entry name" value="SF2_C_RHA"/>
    <property type="match status" value="1"/>
</dbReference>
<keyword evidence="5" id="KW-0347">Helicase</keyword>
<name>A0A177ASG0_9BILA</name>
<feature type="domain" description="Helicase ATP-binding" evidence="8">
    <location>
        <begin position="49"/>
        <end position="215"/>
    </location>
</feature>
<evidence type="ECO:0000256" key="4">
    <source>
        <dbReference type="ARBA" id="ARBA00022801"/>
    </source>
</evidence>
<dbReference type="AlphaFoldDB" id="A0A177ASG0"/>
<dbReference type="SMART" id="SM00847">
    <property type="entry name" value="HA2"/>
    <property type="match status" value="1"/>
</dbReference>
<dbReference type="PROSITE" id="PS51194">
    <property type="entry name" value="HELICASE_CTER"/>
    <property type="match status" value="1"/>
</dbReference>
<dbReference type="CDD" id="cd17917">
    <property type="entry name" value="DEXHc_RHA-like"/>
    <property type="match status" value="1"/>
</dbReference>
<dbReference type="InterPro" id="IPR011709">
    <property type="entry name" value="DEAD-box_helicase_OB_fold"/>
</dbReference>
<evidence type="ECO:0000256" key="6">
    <source>
        <dbReference type="ARBA" id="ARBA00022840"/>
    </source>
</evidence>
<sequence>MNECLNRVNYEKNDWSDDFSSISKNADSNLSLGKHRERLPINSYRRYFLYLVKNYQVVLITGETGCGKSTQIPQYLYDADWTASGRNILIAEPRRIAAISLAVRVSQERDCVLGNLVGYRVRFDQCYDKNITKIIYVTNGLLLKMLVSDPVLSDVKVIVIDEIHERSVEVDILISTIKRLMCSKRPDLKLILSSASSNKEKLMNFFTKGDINPSKFSGHINNTTDQVKYLKCYAINIPGREFKVKIYNIDCPVANYINKSFEIVKKIHIQQSRVDNGAILVFLSGQDEIEYLISLLNKESDSIKDICKMNIRILPLHGGLSRNQQQRVFQYCNRETRKIIVSTNIAETSLTITDVKYVIDSGFEKLRVYNVKSNIESLYIMPISKSSAIQRAGRAGRLTDGEVYRLYTKKAYDNFRDNVIPEIQRTNNEQVILKLKSLKIDKLLDVQFLSPLNRNVVLSSLEKLFAMNILDEAFAFIQPYAQLTLDLPLNASDAISLYNADKLNCMQEMLTLISMMQVKSIFIQPRNRRKAADDSRRRFCVKEGDHISLINVYNLYIVNKENQIWCQQNYLNYGALNRSVEIRTQLKSLLIKNYNVNTESTCEGNLELIFRCLVSGYFTSIACLDSENTYRTVKNYHKLSIHKQSCLFEEKLSECVLFTDIVVTAEGNDEMCQVSSIPYNIIISQMPHYFAGRAKTAGVSAHQTSTIEEDSEDSD</sequence>
<comment type="catalytic activity">
    <reaction evidence="7">
        <text>ATP + H2O = ADP + phosphate + H(+)</text>
        <dbReference type="Rhea" id="RHEA:13065"/>
        <dbReference type="ChEBI" id="CHEBI:15377"/>
        <dbReference type="ChEBI" id="CHEBI:15378"/>
        <dbReference type="ChEBI" id="CHEBI:30616"/>
        <dbReference type="ChEBI" id="CHEBI:43474"/>
        <dbReference type="ChEBI" id="CHEBI:456216"/>
        <dbReference type="EC" id="3.6.4.13"/>
    </reaction>
</comment>
<evidence type="ECO:0000256" key="3">
    <source>
        <dbReference type="ARBA" id="ARBA00022741"/>
    </source>
</evidence>
<dbReference type="EMBL" id="LWCA01001630">
    <property type="protein sequence ID" value="OAF64760.1"/>
    <property type="molecule type" value="Genomic_DNA"/>
</dbReference>
<dbReference type="InterPro" id="IPR042035">
    <property type="entry name" value="DEAH_win-hel_dom"/>
</dbReference>
<comment type="similarity">
    <text evidence="1">Belongs to the DEAD box helicase family. DEAH subfamily.</text>
</comment>
<evidence type="ECO:0000256" key="1">
    <source>
        <dbReference type="ARBA" id="ARBA00008792"/>
    </source>
</evidence>
<keyword evidence="6" id="KW-0067">ATP-binding</keyword>
<reference evidence="10 11" key="1">
    <citation type="submission" date="2016-04" db="EMBL/GenBank/DDBJ databases">
        <title>The genome of Intoshia linei affirms orthonectids as highly simplified spiralians.</title>
        <authorList>
            <person name="Mikhailov K.V."/>
            <person name="Slusarev G.S."/>
            <person name="Nikitin M.A."/>
            <person name="Logacheva M.D."/>
            <person name="Penin A."/>
            <person name="Aleoshin V."/>
            <person name="Panchin Y.V."/>
        </authorList>
    </citation>
    <scope>NUCLEOTIDE SEQUENCE [LARGE SCALE GENOMIC DNA]</scope>
    <source>
        <strain evidence="10">Intl2013</strain>
        <tissue evidence="10">Whole animal</tissue>
    </source>
</reference>
<dbReference type="InterPro" id="IPR027417">
    <property type="entry name" value="P-loop_NTPase"/>
</dbReference>
<protein>
    <recommendedName>
        <fullName evidence="2">RNA helicase</fullName>
        <ecNumber evidence="2">3.6.4.13</ecNumber>
    </recommendedName>
</protein>
<dbReference type="GO" id="GO:0016787">
    <property type="term" value="F:hydrolase activity"/>
    <property type="evidence" value="ECO:0007669"/>
    <property type="project" value="UniProtKB-KW"/>
</dbReference>
<dbReference type="OrthoDB" id="10253254at2759"/>
<dbReference type="InterPro" id="IPR001650">
    <property type="entry name" value="Helicase_C-like"/>
</dbReference>
<evidence type="ECO:0000256" key="2">
    <source>
        <dbReference type="ARBA" id="ARBA00012552"/>
    </source>
</evidence>
<dbReference type="EC" id="3.6.4.13" evidence="2"/>
<feature type="domain" description="Helicase C-terminal" evidence="9">
    <location>
        <begin position="256"/>
        <end position="439"/>
    </location>
</feature>
<dbReference type="FunFam" id="3.40.50.300:FF:000578">
    <property type="entry name" value="probable ATP-dependent RNA helicase DHX35"/>
    <property type="match status" value="1"/>
</dbReference>
<dbReference type="Pfam" id="PF00271">
    <property type="entry name" value="Helicase_C"/>
    <property type="match status" value="1"/>
</dbReference>
<dbReference type="SMART" id="SM00487">
    <property type="entry name" value="DEXDc"/>
    <property type="match status" value="1"/>
</dbReference>
<keyword evidence="4" id="KW-0378">Hydrolase</keyword>